<comment type="caution">
    <text evidence="1">The sequence shown here is derived from an EMBL/GenBank/DDBJ whole genome shotgun (WGS) entry which is preliminary data.</text>
</comment>
<evidence type="ECO:0000313" key="1">
    <source>
        <dbReference type="EMBL" id="KAH9424087.1"/>
    </source>
</evidence>
<protein>
    <submittedName>
        <fullName evidence="1">Uncharacterized protein</fullName>
    </submittedName>
</protein>
<reference evidence="1 2" key="2">
    <citation type="journal article" date="2022" name="Mol. Biol. Evol.">
        <title>Comparative Genomics Reveals Insights into the Divergent Evolution of Astigmatic Mites and Household Pest Adaptations.</title>
        <authorList>
            <person name="Xiong Q."/>
            <person name="Wan A.T."/>
            <person name="Liu X."/>
            <person name="Fung C.S."/>
            <person name="Xiao X."/>
            <person name="Malainual N."/>
            <person name="Hou J."/>
            <person name="Wang L."/>
            <person name="Wang M."/>
            <person name="Yang K.Y."/>
            <person name="Cui Y."/>
            <person name="Leung E.L."/>
            <person name="Nong W."/>
            <person name="Shin S.K."/>
            <person name="Au S.W."/>
            <person name="Jeong K.Y."/>
            <person name="Chew F.T."/>
            <person name="Hui J.H."/>
            <person name="Leung T.F."/>
            <person name="Tungtrongchitr A."/>
            <person name="Zhong N."/>
            <person name="Liu Z."/>
            <person name="Tsui S.K."/>
        </authorList>
    </citation>
    <scope>NUCLEOTIDE SEQUENCE [LARGE SCALE GENOMIC DNA]</scope>
    <source>
        <strain evidence="1">Derp</strain>
    </source>
</reference>
<proteinExistence type="predicted"/>
<keyword evidence="2" id="KW-1185">Reference proteome</keyword>
<dbReference type="EMBL" id="NJHN03000030">
    <property type="protein sequence ID" value="KAH9424087.1"/>
    <property type="molecule type" value="Genomic_DNA"/>
</dbReference>
<sequence>MFLFLILHQAFSNSLYYDRSNWQQYSYIVRVQYSLIQYYHLAIYFPFEDEYFPFQNHSNNSIDHQIDSSLPLSFIVIII</sequence>
<name>A0ABQ8JNA1_DERPT</name>
<organism evidence="1 2">
    <name type="scientific">Dermatophagoides pteronyssinus</name>
    <name type="common">European house dust mite</name>
    <dbReference type="NCBI Taxonomy" id="6956"/>
    <lineage>
        <taxon>Eukaryota</taxon>
        <taxon>Metazoa</taxon>
        <taxon>Ecdysozoa</taxon>
        <taxon>Arthropoda</taxon>
        <taxon>Chelicerata</taxon>
        <taxon>Arachnida</taxon>
        <taxon>Acari</taxon>
        <taxon>Acariformes</taxon>
        <taxon>Sarcoptiformes</taxon>
        <taxon>Astigmata</taxon>
        <taxon>Psoroptidia</taxon>
        <taxon>Analgoidea</taxon>
        <taxon>Pyroglyphidae</taxon>
        <taxon>Dermatophagoidinae</taxon>
        <taxon>Dermatophagoides</taxon>
    </lineage>
</organism>
<reference evidence="1 2" key="1">
    <citation type="journal article" date="2018" name="J. Allergy Clin. Immunol.">
        <title>High-quality assembly of Dermatophagoides pteronyssinus genome and transcriptome reveals a wide range of novel allergens.</title>
        <authorList>
            <person name="Liu X.Y."/>
            <person name="Yang K.Y."/>
            <person name="Wang M.Q."/>
            <person name="Kwok J.S."/>
            <person name="Zeng X."/>
            <person name="Yang Z."/>
            <person name="Xiao X.J."/>
            <person name="Lau C.P."/>
            <person name="Li Y."/>
            <person name="Huang Z.M."/>
            <person name="Ba J.G."/>
            <person name="Yim A.K."/>
            <person name="Ouyang C.Y."/>
            <person name="Ngai S.M."/>
            <person name="Chan T.F."/>
            <person name="Leung E.L."/>
            <person name="Liu L."/>
            <person name="Liu Z.G."/>
            <person name="Tsui S.K."/>
        </authorList>
    </citation>
    <scope>NUCLEOTIDE SEQUENCE [LARGE SCALE GENOMIC DNA]</scope>
    <source>
        <strain evidence="1">Derp</strain>
    </source>
</reference>
<dbReference type="Proteomes" id="UP000887458">
    <property type="component" value="Unassembled WGS sequence"/>
</dbReference>
<evidence type="ECO:0000313" key="2">
    <source>
        <dbReference type="Proteomes" id="UP000887458"/>
    </source>
</evidence>
<accession>A0ABQ8JNA1</accession>
<gene>
    <name evidence="1" type="ORF">DERP_008935</name>
</gene>